<evidence type="ECO:0000256" key="2">
    <source>
        <dbReference type="ARBA" id="ARBA00011484"/>
    </source>
</evidence>
<evidence type="ECO:0000259" key="5">
    <source>
        <dbReference type="PROSITE" id="PS50968"/>
    </source>
</evidence>
<name>A0A4V2V366_9HYPH</name>
<dbReference type="AlphaFoldDB" id="A0A4V2V366"/>
<dbReference type="RefSeq" id="WP_132314051.1">
    <property type="nucleotide sequence ID" value="NZ_SMAR01000047.1"/>
</dbReference>
<dbReference type="Pfam" id="PF00364">
    <property type="entry name" value="Biotin_lipoyl"/>
    <property type="match status" value="1"/>
</dbReference>
<comment type="caution">
    <text evidence="6">The sequence shown here is derived from an EMBL/GenBank/DDBJ whole genome shotgun (WGS) entry which is preliminary data.</text>
</comment>
<evidence type="ECO:0000313" key="6">
    <source>
        <dbReference type="EMBL" id="TCT30127.1"/>
    </source>
</evidence>
<evidence type="ECO:0000256" key="1">
    <source>
        <dbReference type="ARBA" id="ARBA00001938"/>
    </source>
</evidence>
<keyword evidence="4" id="KW-0012">Acyltransferase</keyword>
<keyword evidence="7" id="KW-1185">Reference proteome</keyword>
<dbReference type="InterPro" id="IPR011053">
    <property type="entry name" value="Single_hybrid_motif"/>
</dbReference>
<dbReference type="EMBL" id="SMAR01000047">
    <property type="protein sequence ID" value="TCT30127.1"/>
    <property type="molecule type" value="Genomic_DNA"/>
</dbReference>
<evidence type="ECO:0000256" key="3">
    <source>
        <dbReference type="ARBA" id="ARBA00022679"/>
    </source>
</evidence>
<dbReference type="GO" id="GO:0031405">
    <property type="term" value="F:lipoic acid binding"/>
    <property type="evidence" value="ECO:0007669"/>
    <property type="project" value="TreeGrafter"/>
</dbReference>
<dbReference type="OrthoDB" id="9805770at2"/>
<organism evidence="6 7">
    <name type="scientific">Martelella mediterranea</name>
    <dbReference type="NCBI Taxonomy" id="293089"/>
    <lineage>
        <taxon>Bacteria</taxon>
        <taxon>Pseudomonadati</taxon>
        <taxon>Pseudomonadota</taxon>
        <taxon>Alphaproteobacteria</taxon>
        <taxon>Hyphomicrobiales</taxon>
        <taxon>Aurantimonadaceae</taxon>
        <taxon>Martelella</taxon>
    </lineage>
</organism>
<feature type="domain" description="Lipoyl-binding" evidence="5">
    <location>
        <begin position="2"/>
        <end position="77"/>
    </location>
</feature>
<dbReference type="CDD" id="cd06849">
    <property type="entry name" value="lipoyl_domain"/>
    <property type="match status" value="1"/>
</dbReference>
<dbReference type="PROSITE" id="PS50968">
    <property type="entry name" value="BIOTINYL_LIPOYL"/>
    <property type="match status" value="1"/>
</dbReference>
<proteinExistence type="predicted"/>
<dbReference type="PANTHER" id="PTHR43178:SF5">
    <property type="entry name" value="LIPOAMIDE ACYLTRANSFERASE COMPONENT OF BRANCHED-CHAIN ALPHA-KETO ACID DEHYDROGENASE COMPLEX, MITOCHONDRIAL"/>
    <property type="match status" value="1"/>
</dbReference>
<evidence type="ECO:0000313" key="7">
    <source>
        <dbReference type="Proteomes" id="UP000295097"/>
    </source>
</evidence>
<keyword evidence="3" id="KW-0808">Transferase</keyword>
<dbReference type="Gene3D" id="2.40.50.100">
    <property type="match status" value="1"/>
</dbReference>
<comment type="cofactor">
    <cofactor evidence="1">
        <name>(R)-lipoate</name>
        <dbReference type="ChEBI" id="CHEBI:83088"/>
    </cofactor>
</comment>
<dbReference type="SUPFAM" id="SSF51230">
    <property type="entry name" value="Single hybrid motif"/>
    <property type="match status" value="1"/>
</dbReference>
<comment type="subunit">
    <text evidence="2">Forms a 24-polypeptide structural core with octahedral symmetry.</text>
</comment>
<reference evidence="6 7" key="1">
    <citation type="submission" date="2019-03" db="EMBL/GenBank/DDBJ databases">
        <title>Freshwater and sediment microbial communities from various areas in North America, analyzing microbe dynamics in response to fracking.</title>
        <authorList>
            <person name="Lamendella R."/>
        </authorList>
    </citation>
    <scope>NUCLEOTIDE SEQUENCE [LARGE SCALE GENOMIC DNA]</scope>
    <source>
        <strain evidence="6 7">175.2</strain>
    </source>
</reference>
<dbReference type="InterPro" id="IPR050743">
    <property type="entry name" value="2-oxoacid_DH_E2_comp"/>
</dbReference>
<dbReference type="GO" id="GO:0016407">
    <property type="term" value="F:acetyltransferase activity"/>
    <property type="evidence" value="ECO:0007669"/>
    <property type="project" value="TreeGrafter"/>
</dbReference>
<gene>
    <name evidence="6" type="ORF">EDC90_104718</name>
</gene>
<dbReference type="InterPro" id="IPR000089">
    <property type="entry name" value="Biotin_lipoyl"/>
</dbReference>
<evidence type="ECO:0000256" key="4">
    <source>
        <dbReference type="ARBA" id="ARBA00023315"/>
    </source>
</evidence>
<dbReference type="Proteomes" id="UP000295097">
    <property type="component" value="Unassembled WGS sequence"/>
</dbReference>
<accession>A0A4V2V366</accession>
<dbReference type="PANTHER" id="PTHR43178">
    <property type="entry name" value="DIHYDROLIPOAMIDE ACETYLTRANSFERASE COMPONENT OF PYRUVATE DEHYDROGENASE COMPLEX"/>
    <property type="match status" value="1"/>
</dbReference>
<sequence length="77" mass="8369">MATDILMPQLGNEIFEAEITEWVKQQGDTVEQGDLILVITTTKMSLEIEAPAAGILKEVLIEEGELAEVGTKLAVIE</sequence>
<protein>
    <submittedName>
        <fullName evidence="6">Biotin-dependent enzyme</fullName>
    </submittedName>
</protein>
<dbReference type="GO" id="GO:0005737">
    <property type="term" value="C:cytoplasm"/>
    <property type="evidence" value="ECO:0007669"/>
    <property type="project" value="TreeGrafter"/>
</dbReference>